<dbReference type="EMBL" id="JBHSWE010000001">
    <property type="protein sequence ID" value="MFC6672370.1"/>
    <property type="molecule type" value="Genomic_DNA"/>
</dbReference>
<name>A0ABW2A4L2_9GAMM</name>
<gene>
    <name evidence="1" type="ORF">ACFQDL_21580</name>
</gene>
<dbReference type="RefSeq" id="WP_379910813.1">
    <property type="nucleotide sequence ID" value="NZ_JBHSWE010000001.1"/>
</dbReference>
<comment type="caution">
    <text evidence="1">The sequence shown here is derived from an EMBL/GenBank/DDBJ whole genome shotgun (WGS) entry which is preliminary data.</text>
</comment>
<accession>A0ABW2A4L2</accession>
<dbReference type="Proteomes" id="UP001596422">
    <property type="component" value="Unassembled WGS sequence"/>
</dbReference>
<evidence type="ECO:0000313" key="2">
    <source>
        <dbReference type="Proteomes" id="UP001596422"/>
    </source>
</evidence>
<protein>
    <recommendedName>
        <fullName evidence="3">PhoD-like phosphatase metallophosphatase domain-containing protein</fullName>
    </recommendedName>
</protein>
<sequence length="266" mass="30016">MPAVIAGPLLRRLEAGRLIFWLVGTRELNLRLSLFDPVGGECLWQVVPSPGDELQRVRIGERAWIHLLDLRPTQPLPMDRELEYDLQVDGESIVTLMPGLLYPGRSRLSVMIKSRLDQLLHGSCRKPHFPGPDALVRADDWLGRHLESTERPALLMLSGDQIYVDDVAGPMLQGLHQVIELLGLYGETFEQAAVADSDSLYSHPDCNYRRQNLLPRTRPRLGWRDRLLNGASRPIFTGHAIGNHLISLGRCWRSTCCSGRRNYGLC</sequence>
<organism evidence="1 2">
    <name type="scientific">Marinobacterium aestuariivivens</name>
    <dbReference type="NCBI Taxonomy" id="1698799"/>
    <lineage>
        <taxon>Bacteria</taxon>
        <taxon>Pseudomonadati</taxon>
        <taxon>Pseudomonadota</taxon>
        <taxon>Gammaproteobacteria</taxon>
        <taxon>Oceanospirillales</taxon>
        <taxon>Oceanospirillaceae</taxon>
        <taxon>Marinobacterium</taxon>
    </lineage>
</organism>
<evidence type="ECO:0000313" key="1">
    <source>
        <dbReference type="EMBL" id="MFC6672370.1"/>
    </source>
</evidence>
<proteinExistence type="predicted"/>
<evidence type="ECO:0008006" key="3">
    <source>
        <dbReference type="Google" id="ProtNLM"/>
    </source>
</evidence>
<reference evidence="2" key="1">
    <citation type="journal article" date="2019" name="Int. J. Syst. Evol. Microbiol.">
        <title>The Global Catalogue of Microorganisms (GCM) 10K type strain sequencing project: providing services to taxonomists for standard genome sequencing and annotation.</title>
        <authorList>
            <consortium name="The Broad Institute Genomics Platform"/>
            <consortium name="The Broad Institute Genome Sequencing Center for Infectious Disease"/>
            <person name="Wu L."/>
            <person name="Ma J."/>
        </authorList>
    </citation>
    <scope>NUCLEOTIDE SEQUENCE [LARGE SCALE GENOMIC DNA]</scope>
    <source>
        <strain evidence="2">NBRC 111756</strain>
    </source>
</reference>
<keyword evidence="2" id="KW-1185">Reference proteome</keyword>